<dbReference type="OrthoDB" id="9799608at2"/>
<sequence length="126" mass="14055">MARHRICFVSRVRPDRLAEYRRRHDPVWPEMLEALRDAGWEDYHLHLSADGLLVGHFVGESYEAAQAAMAATVVNARWQAEMAEFFVDPGNPDEGFELLPEVFHLQGQLAAAGLPTSPEQAGRTAG</sequence>
<dbReference type="RefSeq" id="WP_109230225.1">
    <property type="nucleotide sequence ID" value="NZ_PYHR01000002.1"/>
</dbReference>
<dbReference type="InterPro" id="IPR011008">
    <property type="entry name" value="Dimeric_a/b-barrel"/>
</dbReference>
<protein>
    <submittedName>
        <fullName evidence="1">L-rhamnose mutarotase</fullName>
    </submittedName>
</protein>
<dbReference type="EMBL" id="PYHR01000002">
    <property type="protein sequence ID" value="PWD51844.1"/>
    <property type="molecule type" value="Genomic_DNA"/>
</dbReference>
<accession>A0A2U1ZY06</accession>
<gene>
    <name evidence="1" type="ORF">C8046_15520</name>
</gene>
<dbReference type="Proteomes" id="UP000245166">
    <property type="component" value="Unassembled WGS sequence"/>
</dbReference>
<dbReference type="SUPFAM" id="SSF54909">
    <property type="entry name" value="Dimeric alpha+beta barrel"/>
    <property type="match status" value="1"/>
</dbReference>
<dbReference type="Pfam" id="PF05336">
    <property type="entry name" value="rhaM"/>
    <property type="match status" value="1"/>
</dbReference>
<evidence type="ECO:0000313" key="1">
    <source>
        <dbReference type="EMBL" id="PWD51844.1"/>
    </source>
</evidence>
<dbReference type="AlphaFoldDB" id="A0A2U1ZY06"/>
<name>A0A2U1ZY06_9MICO</name>
<comment type="caution">
    <text evidence="1">The sequence shown here is derived from an EMBL/GenBank/DDBJ whole genome shotgun (WGS) entry which is preliminary data.</text>
</comment>
<dbReference type="Gene3D" id="3.30.70.100">
    <property type="match status" value="1"/>
</dbReference>
<evidence type="ECO:0000313" key="2">
    <source>
        <dbReference type="Proteomes" id="UP000245166"/>
    </source>
</evidence>
<proteinExistence type="predicted"/>
<dbReference type="GO" id="GO:0019301">
    <property type="term" value="P:rhamnose catabolic process"/>
    <property type="evidence" value="ECO:0007669"/>
    <property type="project" value="TreeGrafter"/>
</dbReference>
<dbReference type="GO" id="GO:0016857">
    <property type="term" value="F:racemase and epimerase activity, acting on carbohydrates and derivatives"/>
    <property type="evidence" value="ECO:0007669"/>
    <property type="project" value="InterPro"/>
</dbReference>
<dbReference type="PANTHER" id="PTHR34389">
    <property type="entry name" value="L-RHAMNOSE MUTAROTASE"/>
    <property type="match status" value="1"/>
</dbReference>
<keyword evidence="2" id="KW-1185">Reference proteome</keyword>
<organism evidence="1 2">
    <name type="scientific">Serinibacter arcticus</name>
    <dbReference type="NCBI Taxonomy" id="1655435"/>
    <lineage>
        <taxon>Bacteria</taxon>
        <taxon>Bacillati</taxon>
        <taxon>Actinomycetota</taxon>
        <taxon>Actinomycetes</taxon>
        <taxon>Micrococcales</taxon>
        <taxon>Beutenbergiaceae</taxon>
        <taxon>Serinibacter</taxon>
    </lineage>
</organism>
<reference evidence="1 2" key="1">
    <citation type="submission" date="2018-03" db="EMBL/GenBank/DDBJ databases">
        <title>Genome assembly of novel Miniimonas species PCH200.</title>
        <authorList>
            <person name="Thakur V."/>
            <person name="Kumar V."/>
            <person name="Singh D."/>
        </authorList>
    </citation>
    <scope>NUCLEOTIDE SEQUENCE [LARGE SCALE GENOMIC DNA]</scope>
    <source>
        <strain evidence="1 2">PCH200</strain>
    </source>
</reference>
<dbReference type="InterPro" id="IPR008000">
    <property type="entry name" value="Rham/fucose_mutarotase"/>
</dbReference>
<dbReference type="PANTHER" id="PTHR34389:SF2">
    <property type="entry name" value="L-RHAMNOSE MUTAROTASE"/>
    <property type="match status" value="1"/>
</dbReference>